<gene>
    <name evidence="1" type="ORF">GCM10007383_37700</name>
</gene>
<proteinExistence type="predicted"/>
<protein>
    <submittedName>
        <fullName evidence="1">Uncharacterized protein</fullName>
    </submittedName>
</protein>
<sequence length="304" mass="36079">MNITKETATSKSQILKYFRDRSSEFISEVNVDFGNTEYKKKARRLNSLLVQAKVTLIEIIEQKSKKENWSNQETLECILMVTYCNYVVMLEVRHSVWPYEYMAFSRRIGELWEPFCKLAFEYPINELELFIPPLFADVKKQLADEVQEYINDLPIEKEQKEQLLKYYNKVWSLVMSGEIKLQLDLHFVFEGKKYVVDFKSGFGSNEKGNVNRLLLVASIYQNLEDNYEPLIFVRAAENNNYFNTLKNSKIWSAFSGDETYDELHKYSGFDIKSWINQNINWVEDLDNEFVEHLNNNDLTQYLTW</sequence>
<reference evidence="1" key="1">
    <citation type="journal article" date="2014" name="Int. J. Syst. Evol. Microbiol.">
        <title>Complete genome sequence of Corynebacterium casei LMG S-19264T (=DSM 44701T), isolated from a smear-ripened cheese.</title>
        <authorList>
            <consortium name="US DOE Joint Genome Institute (JGI-PGF)"/>
            <person name="Walter F."/>
            <person name="Albersmeier A."/>
            <person name="Kalinowski J."/>
            <person name="Ruckert C."/>
        </authorList>
    </citation>
    <scope>NUCLEOTIDE SEQUENCE</scope>
    <source>
        <strain evidence="1">KCTC 12113</strain>
    </source>
</reference>
<dbReference type="Proteomes" id="UP000634668">
    <property type="component" value="Unassembled WGS sequence"/>
</dbReference>
<organism evidence="1 2">
    <name type="scientific">Arenibacter certesii</name>
    <dbReference type="NCBI Taxonomy" id="228955"/>
    <lineage>
        <taxon>Bacteria</taxon>
        <taxon>Pseudomonadati</taxon>
        <taxon>Bacteroidota</taxon>
        <taxon>Flavobacteriia</taxon>
        <taxon>Flavobacteriales</taxon>
        <taxon>Flavobacteriaceae</taxon>
        <taxon>Arenibacter</taxon>
    </lineage>
</organism>
<dbReference type="AlphaFoldDB" id="A0A918J5Y3"/>
<comment type="caution">
    <text evidence="1">The sequence shown here is derived from an EMBL/GenBank/DDBJ whole genome shotgun (WGS) entry which is preliminary data.</text>
</comment>
<reference evidence="1" key="2">
    <citation type="submission" date="2020-09" db="EMBL/GenBank/DDBJ databases">
        <authorList>
            <person name="Sun Q."/>
            <person name="Kim S."/>
        </authorList>
    </citation>
    <scope>NUCLEOTIDE SEQUENCE</scope>
    <source>
        <strain evidence="1">KCTC 12113</strain>
    </source>
</reference>
<name>A0A918J5Y3_9FLAO</name>
<accession>A0A918J5Y3</accession>
<keyword evidence="2" id="KW-1185">Reference proteome</keyword>
<evidence type="ECO:0000313" key="1">
    <source>
        <dbReference type="EMBL" id="GGW50329.1"/>
    </source>
</evidence>
<dbReference type="EMBL" id="BMWP01000044">
    <property type="protein sequence ID" value="GGW50329.1"/>
    <property type="molecule type" value="Genomic_DNA"/>
</dbReference>
<evidence type="ECO:0000313" key="2">
    <source>
        <dbReference type="Proteomes" id="UP000634668"/>
    </source>
</evidence>